<dbReference type="SUPFAM" id="SSF55021">
    <property type="entry name" value="ACT-like"/>
    <property type="match status" value="2"/>
</dbReference>
<dbReference type="AlphaFoldDB" id="A0A5M7B3T5"/>
<dbReference type="Pfam" id="PF10000">
    <property type="entry name" value="ACT_3"/>
    <property type="match status" value="1"/>
</dbReference>
<keyword evidence="5" id="KW-1185">Reference proteome</keyword>
<dbReference type="Proteomes" id="UP000315145">
    <property type="component" value="Unassembled WGS sequence"/>
</dbReference>
<feature type="domain" description="DUF2241" evidence="1">
    <location>
        <begin position="2"/>
        <end position="69"/>
    </location>
</feature>
<feature type="domain" description="CASTOR ACT" evidence="2">
    <location>
        <begin position="70"/>
        <end position="126"/>
    </location>
</feature>
<evidence type="ECO:0000313" key="6">
    <source>
        <dbReference type="Proteomes" id="UP000322315"/>
    </source>
</evidence>
<dbReference type="Proteomes" id="UP000322315">
    <property type="component" value="Unassembled WGS sequence"/>
</dbReference>
<dbReference type="Pfam" id="PF13840">
    <property type="entry name" value="ACT_7"/>
    <property type="match status" value="1"/>
</dbReference>
<proteinExistence type="predicted"/>
<dbReference type="Gene3D" id="3.30.2130.10">
    <property type="entry name" value="VC0802-like"/>
    <property type="match status" value="1"/>
</dbReference>
<organism evidence="3 6">
    <name type="scientific">Algibacter amylolyticus</name>
    <dbReference type="NCBI Taxonomy" id="1608400"/>
    <lineage>
        <taxon>Bacteria</taxon>
        <taxon>Pseudomonadati</taxon>
        <taxon>Bacteroidota</taxon>
        <taxon>Flavobacteriia</taxon>
        <taxon>Flavobacteriales</taxon>
        <taxon>Flavobacteriaceae</taxon>
        <taxon>Algibacter</taxon>
    </lineage>
</organism>
<dbReference type="InterPro" id="IPR018717">
    <property type="entry name" value="DUF2241"/>
</dbReference>
<dbReference type="EMBL" id="VMBF01000010">
    <property type="protein sequence ID" value="TSJ73239.1"/>
    <property type="molecule type" value="Genomic_DNA"/>
</dbReference>
<dbReference type="RefSeq" id="WP_144117882.1">
    <property type="nucleotide sequence ID" value="NZ_JACHGE010000008.1"/>
</dbReference>
<dbReference type="PANTHER" id="PTHR39199">
    <property type="entry name" value="BLR5128 PROTEIN"/>
    <property type="match status" value="1"/>
</dbReference>
<comment type="caution">
    <text evidence="3">The sequence shown here is derived from an EMBL/GenBank/DDBJ whole genome shotgun (WGS) entry which is preliminary data.</text>
</comment>
<evidence type="ECO:0000313" key="3">
    <source>
        <dbReference type="EMBL" id="KAA5821955.1"/>
    </source>
</evidence>
<dbReference type="OrthoDB" id="517867at2"/>
<dbReference type="InterPro" id="IPR045865">
    <property type="entry name" value="ACT-like_dom_sf"/>
</dbReference>
<evidence type="ECO:0000313" key="4">
    <source>
        <dbReference type="EMBL" id="TSJ73239.1"/>
    </source>
</evidence>
<protein>
    <submittedName>
        <fullName evidence="3">ACT domain-containing protein</fullName>
    </submittedName>
</protein>
<evidence type="ECO:0000259" key="2">
    <source>
        <dbReference type="Pfam" id="PF13840"/>
    </source>
</evidence>
<evidence type="ECO:0000313" key="5">
    <source>
        <dbReference type="Proteomes" id="UP000315145"/>
    </source>
</evidence>
<name>A0A5M7B3T5_9FLAO</name>
<dbReference type="InterPro" id="IPR027795">
    <property type="entry name" value="CASTOR_ACT_dom"/>
</dbReference>
<reference evidence="3 6" key="1">
    <citation type="journal article" date="2015" name="Int. J. Syst. Evol. Microbiol.">
        <title>Algibacter amylolyticus sp. nov., isolated from intertidal sediment.</title>
        <authorList>
            <person name="Zhang D.C."/>
            <person name="Wu J."/>
            <person name="Neuner K."/>
            <person name="Yao J."/>
            <person name="Margesin R."/>
        </authorList>
    </citation>
    <scope>NUCLEOTIDE SEQUENCE [LARGE SCALE GENOMIC DNA]</scope>
    <source>
        <strain evidence="3 6">RU-4-M-4</strain>
    </source>
</reference>
<evidence type="ECO:0000259" key="1">
    <source>
        <dbReference type="Pfam" id="PF10000"/>
    </source>
</evidence>
<accession>A0A5M7B3T5</accession>
<dbReference type="EMBL" id="VWRS01000010">
    <property type="protein sequence ID" value="KAA5821955.1"/>
    <property type="molecule type" value="Genomic_DNA"/>
</dbReference>
<gene>
    <name evidence="3" type="ORF">F2B50_15735</name>
    <name evidence="4" type="ORF">FPF71_15735</name>
</gene>
<dbReference type="PANTHER" id="PTHR39199:SF1">
    <property type="entry name" value="BLR5128 PROTEIN"/>
    <property type="match status" value="1"/>
</dbReference>
<reference evidence="3" key="3">
    <citation type="submission" date="2019-09" db="EMBL/GenBank/DDBJ databases">
        <authorList>
            <person name="Zhang D.-C."/>
        </authorList>
    </citation>
    <scope>NUCLEOTIDE SEQUENCE</scope>
    <source>
        <strain evidence="3">RU-4-M-4</strain>
    </source>
</reference>
<sequence>MNGEKNLEKLVRSMNPKLNEGEYVFVTVKHFGEIKREDTICEFKEEEGITLVMAKTKADGLGLKYSFVASWITLEVHSALDAVGLTALFADVLTKHNISCNVIAGFYHDHIFVDKNDAEQAVKALTTLSKSY</sequence>
<reference evidence="4 5" key="2">
    <citation type="submission" date="2019-07" db="EMBL/GenBank/DDBJ databases">
        <title>Algibacter marinivivus sp. nov., isolated from the surface of a marine red alga.</title>
        <authorList>
            <person name="Zhong X."/>
            <person name="Xu W."/>
            <person name="Zhang Y."/>
            <person name="Zhang Q."/>
            <person name="Du Z."/>
        </authorList>
    </citation>
    <scope>NUCLEOTIDE SEQUENCE [LARGE SCALE GENOMIC DNA]</scope>
    <source>
        <strain evidence="4 5">RU-4-M-4</strain>
    </source>
</reference>